<sequence length="85" mass="9551">MQTNVLKYNVIIRKEGRYFVAYAPTLGISDFGATVDFAKRHVHKAIACHIEGLIKTSSEVPRPDTGEFYLSQTEVTVSRAPKFAY</sequence>
<dbReference type="Gene3D" id="3.30.160.250">
    <property type="match status" value="1"/>
</dbReference>
<accession>A0A0G1Q3F0</accession>
<gene>
    <name evidence="1" type="ORF">UX05_C0003G0044</name>
</gene>
<dbReference type="EMBL" id="LCKS01000003">
    <property type="protein sequence ID" value="KKU03205.1"/>
    <property type="molecule type" value="Genomic_DNA"/>
</dbReference>
<comment type="caution">
    <text evidence="1">The sequence shown here is derived from an EMBL/GenBank/DDBJ whole genome shotgun (WGS) entry which is preliminary data.</text>
</comment>
<organism evidence="1 2">
    <name type="scientific">Candidatus Amesbacteria bacterium GW2011_GWC2_45_19</name>
    <dbReference type="NCBI Taxonomy" id="1618366"/>
    <lineage>
        <taxon>Bacteria</taxon>
        <taxon>Candidatus Amesiibacteriota</taxon>
    </lineage>
</organism>
<dbReference type="InterPro" id="IPR035069">
    <property type="entry name" value="TTHA1013/TTHA0281-like"/>
</dbReference>
<dbReference type="Proteomes" id="UP000034264">
    <property type="component" value="Unassembled WGS sequence"/>
</dbReference>
<name>A0A0G1Q3F0_9BACT</name>
<reference evidence="1 2" key="1">
    <citation type="journal article" date="2015" name="Nature">
        <title>rRNA introns, odd ribosomes, and small enigmatic genomes across a large radiation of phyla.</title>
        <authorList>
            <person name="Brown C.T."/>
            <person name="Hug L.A."/>
            <person name="Thomas B.C."/>
            <person name="Sharon I."/>
            <person name="Castelle C.J."/>
            <person name="Singh A."/>
            <person name="Wilkins M.J."/>
            <person name="Williams K.H."/>
            <person name="Banfield J.F."/>
        </authorList>
    </citation>
    <scope>NUCLEOTIDE SEQUENCE [LARGE SCALE GENOMIC DNA]</scope>
</reference>
<dbReference type="AlphaFoldDB" id="A0A0G1Q3F0"/>
<evidence type="ECO:0000313" key="1">
    <source>
        <dbReference type="EMBL" id="KKU03205.1"/>
    </source>
</evidence>
<proteinExistence type="predicted"/>
<dbReference type="SUPFAM" id="SSF143100">
    <property type="entry name" value="TTHA1013/TTHA0281-like"/>
    <property type="match status" value="1"/>
</dbReference>
<evidence type="ECO:0008006" key="3">
    <source>
        <dbReference type="Google" id="ProtNLM"/>
    </source>
</evidence>
<protein>
    <recommendedName>
        <fullName evidence="3">HicB-like antitoxin of toxin-antitoxin system domain-containing protein</fullName>
    </recommendedName>
</protein>
<evidence type="ECO:0000313" key="2">
    <source>
        <dbReference type="Proteomes" id="UP000034264"/>
    </source>
</evidence>